<evidence type="ECO:0000256" key="1">
    <source>
        <dbReference type="ARBA" id="ARBA00022723"/>
    </source>
</evidence>
<protein>
    <submittedName>
        <fullName evidence="7">Uncharacterized protein YhfF/RNA polymerase-binding transcription factor DksA</fullName>
    </submittedName>
</protein>
<dbReference type="PANTHER" id="PTHR39203">
    <property type="entry name" value="CYTOPLASMIC PROTEIN-RELATED"/>
    <property type="match status" value="1"/>
</dbReference>
<keyword evidence="1" id="KW-0479">Metal-binding</keyword>
<dbReference type="EMBL" id="JACCAC010000001">
    <property type="protein sequence ID" value="NYG55006.1"/>
    <property type="molecule type" value="Genomic_DNA"/>
</dbReference>
<feature type="coiled-coil region" evidence="5">
    <location>
        <begin position="178"/>
        <end position="205"/>
    </location>
</feature>
<dbReference type="Gene3D" id="3.10.400.10">
    <property type="entry name" value="Sulfate adenylyltransferase"/>
    <property type="match status" value="1"/>
</dbReference>
<keyword evidence="5" id="KW-0175">Coiled coil</keyword>
<dbReference type="InterPro" id="IPR015947">
    <property type="entry name" value="PUA-like_sf"/>
</dbReference>
<keyword evidence="2" id="KW-0863">Zinc-finger</keyword>
<gene>
    <name evidence="7" type="ORF">BJ989_001310</name>
</gene>
<keyword evidence="3" id="KW-0862">Zinc</keyword>
<name>A0A7Y9RTI6_9ACTN</name>
<dbReference type="SUPFAM" id="SSF57716">
    <property type="entry name" value="Glucocorticoid receptor-like (DNA-binding domain)"/>
    <property type="match status" value="1"/>
</dbReference>
<dbReference type="InterPro" id="IPR007374">
    <property type="entry name" value="ASCH_domain"/>
</dbReference>
<dbReference type="Proteomes" id="UP000544110">
    <property type="component" value="Unassembled WGS sequence"/>
</dbReference>
<evidence type="ECO:0000259" key="6">
    <source>
        <dbReference type="SMART" id="SM01022"/>
    </source>
</evidence>
<dbReference type="Pfam" id="PF01258">
    <property type="entry name" value="zf-dskA_traR"/>
    <property type="match status" value="1"/>
</dbReference>
<dbReference type="InterPro" id="IPR009326">
    <property type="entry name" value="DUF984"/>
</dbReference>
<dbReference type="SUPFAM" id="SSF109635">
    <property type="entry name" value="DnaK suppressor protein DksA, alpha-hairpin domain"/>
    <property type="match status" value="1"/>
</dbReference>
<reference evidence="7 8" key="1">
    <citation type="submission" date="2020-07" db="EMBL/GenBank/DDBJ databases">
        <title>Sequencing the genomes of 1000 actinobacteria strains.</title>
        <authorList>
            <person name="Klenk H.-P."/>
        </authorList>
    </citation>
    <scope>NUCLEOTIDE SEQUENCE [LARGE SCALE GENOMIC DNA]</scope>
    <source>
        <strain evidence="7 8">DSM 24552</strain>
    </source>
</reference>
<organism evidence="7 8">
    <name type="scientific">Nocardioides perillae</name>
    <dbReference type="NCBI Taxonomy" id="1119534"/>
    <lineage>
        <taxon>Bacteria</taxon>
        <taxon>Bacillati</taxon>
        <taxon>Actinomycetota</taxon>
        <taxon>Actinomycetes</taxon>
        <taxon>Propionibacteriales</taxon>
        <taxon>Nocardioidaceae</taxon>
        <taxon>Nocardioides</taxon>
    </lineage>
</organism>
<dbReference type="SUPFAM" id="SSF88697">
    <property type="entry name" value="PUA domain-like"/>
    <property type="match status" value="1"/>
</dbReference>
<dbReference type="GO" id="GO:0008270">
    <property type="term" value="F:zinc ion binding"/>
    <property type="evidence" value="ECO:0007669"/>
    <property type="project" value="UniProtKB-KW"/>
</dbReference>
<evidence type="ECO:0000256" key="3">
    <source>
        <dbReference type="ARBA" id="ARBA00022833"/>
    </source>
</evidence>
<dbReference type="InterPro" id="IPR000962">
    <property type="entry name" value="Znf_DskA_TraR"/>
</dbReference>
<dbReference type="InterPro" id="IPR037187">
    <property type="entry name" value="DnaK_N"/>
</dbReference>
<sequence length="235" mass="25770">MAFPVVDGLRSLELGHPGEQRRRLLGLVLEGRKRATAGLVAEYAREGEPVEHVGERLALLDSDGHHVGTVRVERVDVVRFDEVPDDFALAEGEGDRSGDDFRASHRAFWEGDGEVVADDTGVVLVRFALEPDLVGERRRVLERLAQLRGQHAEFVDASRDTNADDEHDPEGATIAFERSQVETLVRQAERRLAEVDEALARLEDGSYGTCAVCGRPIAPERLAARPAATRCVACA</sequence>
<comment type="caution">
    <text evidence="7">The sequence shown here is derived from an EMBL/GenBank/DDBJ whole genome shotgun (WGS) entry which is preliminary data.</text>
</comment>
<feature type="zinc finger region" description="dksA C4-type" evidence="4">
    <location>
        <begin position="210"/>
        <end position="234"/>
    </location>
</feature>
<accession>A0A7Y9RTI6</accession>
<dbReference type="PROSITE" id="PS51128">
    <property type="entry name" value="ZF_DKSA_2"/>
    <property type="match status" value="1"/>
</dbReference>
<evidence type="ECO:0000256" key="2">
    <source>
        <dbReference type="ARBA" id="ARBA00022771"/>
    </source>
</evidence>
<evidence type="ECO:0000256" key="5">
    <source>
        <dbReference type="SAM" id="Coils"/>
    </source>
</evidence>
<dbReference type="PANTHER" id="PTHR39203:SF1">
    <property type="entry name" value="CYTOPLASMIC PROTEIN"/>
    <property type="match status" value="1"/>
</dbReference>
<dbReference type="SMART" id="SM01022">
    <property type="entry name" value="ASCH"/>
    <property type="match status" value="1"/>
</dbReference>
<dbReference type="AlphaFoldDB" id="A0A7Y9RTI6"/>
<dbReference type="Pfam" id="PF04266">
    <property type="entry name" value="ASCH"/>
    <property type="match status" value="1"/>
</dbReference>
<evidence type="ECO:0000256" key="4">
    <source>
        <dbReference type="PROSITE-ProRule" id="PRU00510"/>
    </source>
</evidence>
<feature type="domain" description="ASCH" evidence="6">
    <location>
        <begin position="12"/>
        <end position="131"/>
    </location>
</feature>
<evidence type="ECO:0000313" key="7">
    <source>
        <dbReference type="EMBL" id="NYG55006.1"/>
    </source>
</evidence>
<dbReference type="RefSeq" id="WP_218848753.1">
    <property type="nucleotide sequence ID" value="NZ_JACCAC010000001.1"/>
</dbReference>
<proteinExistence type="predicted"/>
<keyword evidence="8" id="KW-1185">Reference proteome</keyword>
<evidence type="ECO:0000313" key="8">
    <source>
        <dbReference type="Proteomes" id="UP000544110"/>
    </source>
</evidence>
<dbReference type="Gene3D" id="1.20.120.910">
    <property type="entry name" value="DksA, coiled-coil domain"/>
    <property type="match status" value="1"/>
</dbReference>